<sequence length="485" mass="55663">MKKPFLNEDFLLQTETAQQLYHEYAKQMPIIDYHSHQIPEQIAQDRQFETITQIWLYGDHYKWRAMRTNGVPERFITGDASDWEKFEKWAETVPQTVRNPLYHWTHLELQRYFGIKELLNKDSARRIFDECNAKLQTPEYSVRNLLRKMNVEVVCTTDDPADSLEYHRAIIESGFDVQILPTFRADKAMSPESAAAYNHYLDKLGEAADVEIRTFSDLENALRLRHDFFASLGCRLSDHGLEQIYAADYTTEEINSIFVKVRGGEELTASEVLQFKSAMLVLLAEMDWEKNWTQQYHLGALRNNNSRMLRQLGPDTGWDSIGDFSQGQALSRFLDRLDGQDKLAKTIIYNLNPADNELIATMIGNFNDGSVAGKVQFGSGWWFLDQKDGMEKQINALSNMGLLSRFVGMLTDSRSFLSYPRHEYFRRILCNLLGNDVENGELPDDMAHLGAIVQNICYNNAKEYFGFEAATATVADASKASFAHS</sequence>
<dbReference type="Gene3D" id="1.10.2020.10">
    <property type="entry name" value="uronate isomerase, domain 2, chain A"/>
    <property type="match status" value="1"/>
</dbReference>
<dbReference type="SUPFAM" id="SSF51556">
    <property type="entry name" value="Metallo-dependent hydrolases"/>
    <property type="match status" value="1"/>
</dbReference>
<protein>
    <recommendedName>
        <fullName evidence="5 7">Uronate isomerase</fullName>
        <ecNumber evidence="4 7">5.3.1.12</ecNumber>
    </recommendedName>
    <alternativeName>
        <fullName evidence="7">Glucuronate isomerase</fullName>
    </alternativeName>
    <alternativeName>
        <fullName evidence="7">Uronic isomerase</fullName>
    </alternativeName>
</protein>
<dbReference type="NCBIfam" id="NF002794">
    <property type="entry name" value="PRK02925.1"/>
    <property type="match status" value="1"/>
</dbReference>
<dbReference type="PANTHER" id="PTHR30068">
    <property type="entry name" value="URONATE ISOMERASE"/>
    <property type="match status" value="1"/>
</dbReference>
<comment type="pathway">
    <text evidence="2 7">Carbohydrate metabolism; pentose and glucuronate interconversion.</text>
</comment>
<dbReference type="InterPro" id="IPR032466">
    <property type="entry name" value="Metal_Hydrolase"/>
</dbReference>
<evidence type="ECO:0000256" key="5">
    <source>
        <dbReference type="ARBA" id="ARBA00020555"/>
    </source>
</evidence>
<dbReference type="Pfam" id="PF02614">
    <property type="entry name" value="UxaC"/>
    <property type="match status" value="1"/>
</dbReference>
<dbReference type="GO" id="GO:0019698">
    <property type="term" value="P:D-galacturonate catabolic process"/>
    <property type="evidence" value="ECO:0007669"/>
    <property type="project" value="TreeGrafter"/>
</dbReference>
<dbReference type="AlphaFoldDB" id="A0A939ETH1"/>
<gene>
    <name evidence="7 8" type="primary">uxaC</name>
    <name evidence="8" type="ORF">J0X19_00470</name>
</gene>
<dbReference type="HAMAP" id="MF_00675">
    <property type="entry name" value="UxaC"/>
    <property type="match status" value="1"/>
</dbReference>
<dbReference type="Gene3D" id="3.20.20.140">
    <property type="entry name" value="Metal-dependent hydrolases"/>
    <property type="match status" value="1"/>
</dbReference>
<dbReference type="GO" id="GO:0008880">
    <property type="term" value="F:glucuronate isomerase activity"/>
    <property type="evidence" value="ECO:0007669"/>
    <property type="project" value="UniProtKB-UniRule"/>
</dbReference>
<reference evidence="8" key="1">
    <citation type="submission" date="2021-03" db="EMBL/GenBank/DDBJ databases">
        <authorList>
            <person name="Kim M.K."/>
        </authorList>
    </citation>
    <scope>NUCLEOTIDE SEQUENCE</scope>
    <source>
        <strain evidence="8">BT186</strain>
    </source>
</reference>
<organism evidence="8 9">
    <name type="scientific">Hymenobacter telluris</name>
    <dbReference type="NCBI Taxonomy" id="2816474"/>
    <lineage>
        <taxon>Bacteria</taxon>
        <taxon>Pseudomonadati</taxon>
        <taxon>Bacteroidota</taxon>
        <taxon>Cytophagia</taxon>
        <taxon>Cytophagales</taxon>
        <taxon>Hymenobacteraceae</taxon>
        <taxon>Hymenobacter</taxon>
    </lineage>
</organism>
<keyword evidence="9" id="KW-1185">Reference proteome</keyword>
<keyword evidence="6 7" id="KW-0413">Isomerase</keyword>
<evidence type="ECO:0000256" key="4">
    <source>
        <dbReference type="ARBA" id="ARBA00012546"/>
    </source>
</evidence>
<comment type="catalytic activity">
    <reaction evidence="7">
        <text>aldehydo-D-galacturonate = keto-D-tagaturonate</text>
        <dbReference type="Rhea" id="RHEA:27702"/>
        <dbReference type="ChEBI" id="CHEBI:12952"/>
        <dbReference type="ChEBI" id="CHEBI:17886"/>
    </reaction>
</comment>
<accession>A0A939ETH1</accession>
<dbReference type="GO" id="GO:0042840">
    <property type="term" value="P:D-glucuronate catabolic process"/>
    <property type="evidence" value="ECO:0007669"/>
    <property type="project" value="TreeGrafter"/>
</dbReference>
<dbReference type="EC" id="5.3.1.12" evidence="4 7"/>
<evidence type="ECO:0000256" key="7">
    <source>
        <dbReference type="HAMAP-Rule" id="MF_00675"/>
    </source>
</evidence>
<proteinExistence type="inferred from homology"/>
<comment type="caution">
    <text evidence="8">The sequence shown here is derived from an EMBL/GenBank/DDBJ whole genome shotgun (WGS) entry which is preliminary data.</text>
</comment>
<dbReference type="EMBL" id="JAFLQZ010000001">
    <property type="protein sequence ID" value="MBO0356405.1"/>
    <property type="molecule type" value="Genomic_DNA"/>
</dbReference>
<evidence type="ECO:0000313" key="9">
    <source>
        <dbReference type="Proteomes" id="UP000664144"/>
    </source>
</evidence>
<evidence type="ECO:0000313" key="8">
    <source>
        <dbReference type="EMBL" id="MBO0356405.1"/>
    </source>
</evidence>
<dbReference type="PANTHER" id="PTHR30068:SF4">
    <property type="entry name" value="URONATE ISOMERASE"/>
    <property type="match status" value="1"/>
</dbReference>
<evidence type="ECO:0000256" key="3">
    <source>
        <dbReference type="ARBA" id="ARBA00008397"/>
    </source>
</evidence>
<evidence type="ECO:0000256" key="1">
    <source>
        <dbReference type="ARBA" id="ARBA00001165"/>
    </source>
</evidence>
<name>A0A939ETH1_9BACT</name>
<dbReference type="Proteomes" id="UP000664144">
    <property type="component" value="Unassembled WGS sequence"/>
</dbReference>
<comment type="catalytic activity">
    <reaction evidence="1 7">
        <text>D-glucuronate = D-fructuronate</text>
        <dbReference type="Rhea" id="RHEA:13049"/>
        <dbReference type="ChEBI" id="CHEBI:58720"/>
        <dbReference type="ChEBI" id="CHEBI:59863"/>
        <dbReference type="EC" id="5.3.1.12"/>
    </reaction>
</comment>
<dbReference type="InterPro" id="IPR003766">
    <property type="entry name" value="Uronate_isomerase"/>
</dbReference>
<dbReference type="RefSeq" id="WP_206979918.1">
    <property type="nucleotide sequence ID" value="NZ_JAFLQZ010000001.1"/>
</dbReference>
<evidence type="ECO:0000256" key="2">
    <source>
        <dbReference type="ARBA" id="ARBA00004892"/>
    </source>
</evidence>
<evidence type="ECO:0000256" key="6">
    <source>
        <dbReference type="ARBA" id="ARBA00023235"/>
    </source>
</evidence>
<comment type="similarity">
    <text evidence="3 7">Belongs to the metallo-dependent hydrolases superfamily. Uronate isomerase family.</text>
</comment>